<evidence type="ECO:0000313" key="3">
    <source>
        <dbReference type="Proteomes" id="UP000320300"/>
    </source>
</evidence>
<accession>A0A521D6E2</accession>
<keyword evidence="1" id="KW-0812">Transmembrane</keyword>
<dbReference type="Proteomes" id="UP000320300">
    <property type="component" value="Unassembled WGS sequence"/>
</dbReference>
<proteinExistence type="predicted"/>
<dbReference type="EMBL" id="FXTN01000005">
    <property type="protein sequence ID" value="SMO67257.1"/>
    <property type="molecule type" value="Genomic_DNA"/>
</dbReference>
<keyword evidence="1" id="KW-0472">Membrane</keyword>
<evidence type="ECO:0000313" key="2">
    <source>
        <dbReference type="EMBL" id="SMO67257.1"/>
    </source>
</evidence>
<evidence type="ECO:0000256" key="1">
    <source>
        <dbReference type="SAM" id="Phobius"/>
    </source>
</evidence>
<name>A0A521D6E2_9SPHI</name>
<sequence length="80" mass="8883">MGLSNAGVFTLSPYIYTFIALCSEFALDNCTTTALQQHPHSTLTLVLVLCWYSWSTSGVVLGKTKSEQKQTKLRIRNISV</sequence>
<keyword evidence="3" id="KW-1185">Reference proteome</keyword>
<reference evidence="2 3" key="1">
    <citation type="submission" date="2017-05" db="EMBL/GenBank/DDBJ databases">
        <authorList>
            <person name="Varghese N."/>
            <person name="Submissions S."/>
        </authorList>
    </citation>
    <scope>NUCLEOTIDE SEQUENCE [LARGE SCALE GENOMIC DNA]</scope>
    <source>
        <strain evidence="2 3">DSM 19036</strain>
    </source>
</reference>
<organism evidence="2 3">
    <name type="scientific">Pedobacter westerhofensis</name>
    <dbReference type="NCBI Taxonomy" id="425512"/>
    <lineage>
        <taxon>Bacteria</taxon>
        <taxon>Pseudomonadati</taxon>
        <taxon>Bacteroidota</taxon>
        <taxon>Sphingobacteriia</taxon>
        <taxon>Sphingobacteriales</taxon>
        <taxon>Sphingobacteriaceae</taxon>
        <taxon>Pedobacter</taxon>
    </lineage>
</organism>
<feature type="transmembrane region" description="Helical" evidence="1">
    <location>
        <begin position="43"/>
        <end position="62"/>
    </location>
</feature>
<protein>
    <submittedName>
        <fullName evidence="2">Uncharacterized protein</fullName>
    </submittedName>
</protein>
<dbReference type="AlphaFoldDB" id="A0A521D6E2"/>
<gene>
    <name evidence="2" type="ORF">SAMN06265348_1051</name>
</gene>
<keyword evidence="1" id="KW-1133">Transmembrane helix</keyword>